<dbReference type="AlphaFoldDB" id="A0A485LXQ3"/>
<keyword evidence="5 6" id="KW-0833">Ubl conjugation pathway</keyword>
<dbReference type="InterPro" id="IPR050409">
    <property type="entry name" value="E3_ubiq-protein_ligase"/>
</dbReference>
<evidence type="ECO:0000313" key="9">
    <source>
        <dbReference type="EMBL" id="VFU02010.1"/>
    </source>
</evidence>
<comment type="pathway">
    <text evidence="2">Protein modification; protein ubiquitination.</text>
</comment>
<dbReference type="PROSITE" id="PS50237">
    <property type="entry name" value="HECT"/>
    <property type="match status" value="1"/>
</dbReference>
<feature type="domain" description="HECT" evidence="7">
    <location>
        <begin position="1"/>
        <end position="296"/>
    </location>
</feature>
<evidence type="ECO:0000313" key="8">
    <source>
        <dbReference type="EMBL" id="KAF0682492.1"/>
    </source>
</evidence>
<evidence type="ECO:0000313" key="10">
    <source>
        <dbReference type="Proteomes" id="UP000332933"/>
    </source>
</evidence>
<dbReference type="InterPro" id="IPR035983">
    <property type="entry name" value="Hect_E3_ubiquitin_ligase"/>
</dbReference>
<protein>
    <recommendedName>
        <fullName evidence="3">HECT-type E3 ubiquitin transferase</fullName>
        <ecNumber evidence="3">2.3.2.26</ecNumber>
    </recommendedName>
</protein>
<comment type="caution">
    <text evidence="6">Lacks conserved residue(s) required for the propagation of feature annotation.</text>
</comment>
<gene>
    <name evidence="9" type="primary">Aste57867_25385</name>
    <name evidence="8" type="ORF">As57867_025306</name>
    <name evidence="9" type="ORF">ASTE57867_25385</name>
</gene>
<reference evidence="9 10" key="1">
    <citation type="submission" date="2019-03" db="EMBL/GenBank/DDBJ databases">
        <authorList>
            <person name="Gaulin E."/>
            <person name="Dumas B."/>
        </authorList>
    </citation>
    <scope>NUCLEOTIDE SEQUENCE [LARGE SCALE GENOMIC DNA]</scope>
    <source>
        <strain evidence="9">CBS 568.67</strain>
    </source>
</reference>
<dbReference type="OrthoDB" id="8068875at2759"/>
<dbReference type="GO" id="GO:0005737">
    <property type="term" value="C:cytoplasm"/>
    <property type="evidence" value="ECO:0007669"/>
    <property type="project" value="TreeGrafter"/>
</dbReference>
<name>A0A485LXQ3_9STRA</name>
<keyword evidence="10" id="KW-1185">Reference proteome</keyword>
<evidence type="ECO:0000259" key="7">
    <source>
        <dbReference type="PROSITE" id="PS50237"/>
    </source>
</evidence>
<evidence type="ECO:0000256" key="3">
    <source>
        <dbReference type="ARBA" id="ARBA00012485"/>
    </source>
</evidence>
<dbReference type="PANTHER" id="PTHR11254:SF440">
    <property type="entry name" value="E3 UBIQUITIN-PROTEIN LIGASE NEDD-4"/>
    <property type="match status" value="1"/>
</dbReference>
<dbReference type="EMBL" id="VJMH01007528">
    <property type="protein sequence ID" value="KAF0682492.1"/>
    <property type="molecule type" value="Genomic_DNA"/>
</dbReference>
<dbReference type="GO" id="GO:0016567">
    <property type="term" value="P:protein ubiquitination"/>
    <property type="evidence" value="ECO:0007669"/>
    <property type="project" value="TreeGrafter"/>
</dbReference>
<evidence type="ECO:0000256" key="1">
    <source>
        <dbReference type="ARBA" id="ARBA00000885"/>
    </source>
</evidence>
<dbReference type="EMBL" id="CAADRA010007554">
    <property type="protein sequence ID" value="VFU02010.1"/>
    <property type="molecule type" value="Genomic_DNA"/>
</dbReference>
<dbReference type="InterPro" id="IPR000569">
    <property type="entry name" value="HECT_dom"/>
</dbReference>
<dbReference type="GO" id="GO:0061630">
    <property type="term" value="F:ubiquitin protein ligase activity"/>
    <property type="evidence" value="ECO:0007669"/>
    <property type="project" value="UniProtKB-EC"/>
</dbReference>
<dbReference type="SMART" id="SM00119">
    <property type="entry name" value="HECTc"/>
    <property type="match status" value="1"/>
</dbReference>
<evidence type="ECO:0000256" key="2">
    <source>
        <dbReference type="ARBA" id="ARBA00004906"/>
    </source>
</evidence>
<keyword evidence="4" id="KW-0808">Transferase</keyword>
<dbReference type="Gene3D" id="3.30.2160.10">
    <property type="entry name" value="Hect, E3 ligase catalytic domain"/>
    <property type="match status" value="1"/>
</dbReference>
<dbReference type="PANTHER" id="PTHR11254">
    <property type="entry name" value="HECT DOMAIN UBIQUITIN-PROTEIN LIGASE"/>
    <property type="match status" value="1"/>
</dbReference>
<evidence type="ECO:0000256" key="4">
    <source>
        <dbReference type="ARBA" id="ARBA00022679"/>
    </source>
</evidence>
<reference evidence="8" key="2">
    <citation type="submission" date="2019-06" db="EMBL/GenBank/DDBJ databases">
        <title>Genomics analysis of Aphanomyces spp. identifies a new class of oomycete effector associated with host adaptation.</title>
        <authorList>
            <person name="Gaulin E."/>
        </authorList>
    </citation>
    <scope>NUCLEOTIDE SEQUENCE</scope>
    <source>
        <strain evidence="8">CBS 578.67</strain>
    </source>
</reference>
<dbReference type="FunFam" id="3.30.2160.10:FF:000002">
    <property type="entry name" value="Putative Ubiquitin-protein ligase E3C"/>
    <property type="match status" value="1"/>
</dbReference>
<evidence type="ECO:0000256" key="5">
    <source>
        <dbReference type="ARBA" id="ARBA00022786"/>
    </source>
</evidence>
<comment type="catalytic activity">
    <reaction evidence="1">
        <text>S-ubiquitinyl-[E2 ubiquitin-conjugating enzyme]-L-cysteine + [acceptor protein]-L-lysine = [E2 ubiquitin-conjugating enzyme]-L-cysteine + N(6)-ubiquitinyl-[acceptor protein]-L-lysine.</text>
        <dbReference type="EC" id="2.3.2.26"/>
    </reaction>
</comment>
<organism evidence="9 10">
    <name type="scientific">Aphanomyces stellatus</name>
    <dbReference type="NCBI Taxonomy" id="120398"/>
    <lineage>
        <taxon>Eukaryota</taxon>
        <taxon>Sar</taxon>
        <taxon>Stramenopiles</taxon>
        <taxon>Oomycota</taxon>
        <taxon>Saprolegniomycetes</taxon>
        <taxon>Saprolegniales</taxon>
        <taxon>Verrucalvaceae</taxon>
        <taxon>Aphanomyces</taxon>
    </lineage>
</organism>
<dbReference type="Pfam" id="PF00632">
    <property type="entry name" value="HECT"/>
    <property type="match status" value="1"/>
</dbReference>
<dbReference type="Gene3D" id="3.90.1750.10">
    <property type="entry name" value="Hect, E3 ligase catalytic domains"/>
    <property type="match status" value="2"/>
</dbReference>
<dbReference type="Proteomes" id="UP000332933">
    <property type="component" value="Unassembled WGS sequence"/>
</dbReference>
<accession>A0A485LXQ3</accession>
<sequence>MTKITLLGESAIDAGGVTREWCSVLSLANLDPEQGLFITNKTDLSFINPNSAKDHGSNHLESAAFPNQRPAFQGPLGQPVSIEDIRSLDAVVYSSLVFVRDCTNDVAELALTFSATLDASTEVDLVPNGQAIEVTCANKAEYIERMVQYLLFDRVTPQLEKMVQGLYDVLPQELLMPFDYKELELLENLFLRTNYFLVWRSSDILWGRCTTVSAELEKVADWFGDLVEFDLTPSQREKLLQFTTGSSRVDSVFVWCVSQSPLVLNRIDLPVHSTRELLREGIFVLITMDDVEFTLA</sequence>
<proteinExistence type="predicted"/>
<dbReference type="SUPFAM" id="SSF56204">
    <property type="entry name" value="Hect, E3 ligase catalytic domain"/>
    <property type="match status" value="1"/>
</dbReference>
<dbReference type="GO" id="GO:0006511">
    <property type="term" value="P:ubiquitin-dependent protein catabolic process"/>
    <property type="evidence" value="ECO:0007669"/>
    <property type="project" value="TreeGrafter"/>
</dbReference>
<dbReference type="EC" id="2.3.2.26" evidence="3"/>
<evidence type="ECO:0000256" key="6">
    <source>
        <dbReference type="PROSITE-ProRule" id="PRU00104"/>
    </source>
</evidence>